<name>F4S635_MELLP</name>
<proteinExistence type="predicted"/>
<organism evidence="2">
    <name type="scientific">Melampsora larici-populina (strain 98AG31 / pathotype 3-4-7)</name>
    <name type="common">Poplar leaf rust fungus</name>
    <dbReference type="NCBI Taxonomy" id="747676"/>
    <lineage>
        <taxon>Eukaryota</taxon>
        <taxon>Fungi</taxon>
        <taxon>Dikarya</taxon>
        <taxon>Basidiomycota</taxon>
        <taxon>Pucciniomycotina</taxon>
        <taxon>Pucciniomycetes</taxon>
        <taxon>Pucciniales</taxon>
        <taxon>Melampsoraceae</taxon>
        <taxon>Melampsora</taxon>
    </lineage>
</organism>
<sequence>MKKVLDNFLDILTICSEVVSSDGVPTNMEEDARDGYHWLMEELKDLPQTQFDYLRVRGSKRPAGVASGGAFKNSFDSLSVYAGTIYWLTHKKYSTRRERVAAKYVLDFIHQKRDQWIHHLTPYSTRKKHLSVVNLLVSAKRVRPLKYPSLKRYSKKRAH</sequence>
<evidence type="ECO:0000313" key="1">
    <source>
        <dbReference type="EMBL" id="EGF99912.1"/>
    </source>
</evidence>
<dbReference type="InParanoid" id="F4S635"/>
<dbReference type="OrthoDB" id="10460307at2759"/>
<dbReference type="AlphaFoldDB" id="F4S635"/>
<dbReference type="GeneID" id="18932338"/>
<dbReference type="RefSeq" id="XP_007416823.1">
    <property type="nucleotide sequence ID" value="XM_007416761.1"/>
</dbReference>
<dbReference type="HOGENOM" id="CLU_1661164_0_0_1"/>
<keyword evidence="2" id="KW-1185">Reference proteome</keyword>
<evidence type="ECO:0000313" key="2">
    <source>
        <dbReference type="Proteomes" id="UP000001072"/>
    </source>
</evidence>
<reference evidence="2" key="1">
    <citation type="journal article" date="2011" name="Proc. Natl. Acad. Sci. U.S.A.">
        <title>Obligate biotrophy features unraveled by the genomic analysis of rust fungi.</title>
        <authorList>
            <person name="Duplessis S."/>
            <person name="Cuomo C.A."/>
            <person name="Lin Y.-C."/>
            <person name="Aerts A."/>
            <person name="Tisserant E."/>
            <person name="Veneault-Fourrey C."/>
            <person name="Joly D.L."/>
            <person name="Hacquard S."/>
            <person name="Amselem J."/>
            <person name="Cantarel B.L."/>
            <person name="Chiu R."/>
            <person name="Coutinho P.M."/>
            <person name="Feau N."/>
            <person name="Field M."/>
            <person name="Frey P."/>
            <person name="Gelhaye E."/>
            <person name="Goldberg J."/>
            <person name="Grabherr M.G."/>
            <person name="Kodira C.D."/>
            <person name="Kohler A."/>
            <person name="Kuees U."/>
            <person name="Lindquist E.A."/>
            <person name="Lucas S.M."/>
            <person name="Mago R."/>
            <person name="Mauceli E."/>
            <person name="Morin E."/>
            <person name="Murat C."/>
            <person name="Pangilinan J.L."/>
            <person name="Park R."/>
            <person name="Pearson M."/>
            <person name="Quesneville H."/>
            <person name="Rouhier N."/>
            <person name="Sakthikumar S."/>
            <person name="Salamov A.A."/>
            <person name="Schmutz J."/>
            <person name="Selles B."/>
            <person name="Shapiro H."/>
            <person name="Tanguay P."/>
            <person name="Tuskan G.A."/>
            <person name="Henrissat B."/>
            <person name="Van de Peer Y."/>
            <person name="Rouze P."/>
            <person name="Ellis J.G."/>
            <person name="Dodds P.N."/>
            <person name="Schein J.E."/>
            <person name="Zhong S."/>
            <person name="Hamelin R.C."/>
            <person name="Grigoriev I.V."/>
            <person name="Szabo L.J."/>
            <person name="Martin F."/>
        </authorList>
    </citation>
    <scope>NUCLEOTIDE SEQUENCE [LARGE SCALE GENOMIC DNA]</scope>
    <source>
        <strain evidence="2">98AG31 / pathotype 3-4-7</strain>
    </source>
</reference>
<gene>
    <name evidence="1" type="ORF">MELLADRAFT_73298</name>
</gene>
<dbReference type="VEuPathDB" id="FungiDB:MELLADRAFT_73298"/>
<dbReference type="EMBL" id="GL883153">
    <property type="protein sequence ID" value="EGF99912.1"/>
    <property type="molecule type" value="Genomic_DNA"/>
</dbReference>
<protein>
    <submittedName>
        <fullName evidence="1">Uncharacterized protein</fullName>
    </submittedName>
</protein>
<dbReference type="KEGG" id="mlr:MELLADRAFT_73298"/>
<accession>F4S635</accession>
<dbReference type="Proteomes" id="UP000001072">
    <property type="component" value="Unassembled WGS sequence"/>
</dbReference>